<dbReference type="Proteomes" id="UP001413721">
    <property type="component" value="Unassembled WGS sequence"/>
</dbReference>
<dbReference type="InterPro" id="IPR050109">
    <property type="entry name" value="HTH-type_TetR-like_transc_reg"/>
</dbReference>
<feature type="DNA-binding region" description="H-T-H motif" evidence="4">
    <location>
        <begin position="35"/>
        <end position="54"/>
    </location>
</feature>
<evidence type="ECO:0000256" key="4">
    <source>
        <dbReference type="PROSITE-ProRule" id="PRU00335"/>
    </source>
</evidence>
<evidence type="ECO:0000256" key="3">
    <source>
        <dbReference type="ARBA" id="ARBA00023163"/>
    </source>
</evidence>
<evidence type="ECO:0000313" key="7">
    <source>
        <dbReference type="Proteomes" id="UP001413721"/>
    </source>
</evidence>
<dbReference type="PANTHER" id="PTHR30055:SF234">
    <property type="entry name" value="HTH-TYPE TRANSCRIPTIONAL REGULATOR BETI"/>
    <property type="match status" value="1"/>
</dbReference>
<dbReference type="PROSITE" id="PS01081">
    <property type="entry name" value="HTH_TETR_1"/>
    <property type="match status" value="1"/>
</dbReference>
<name>A0ABU9YL73_9PROT</name>
<dbReference type="EMBL" id="JBBKTW010000005">
    <property type="protein sequence ID" value="MEN2989543.1"/>
    <property type="molecule type" value="Genomic_DNA"/>
</dbReference>
<evidence type="ECO:0000256" key="1">
    <source>
        <dbReference type="ARBA" id="ARBA00023015"/>
    </source>
</evidence>
<keyword evidence="7" id="KW-1185">Reference proteome</keyword>
<comment type="caution">
    <text evidence="6">The sequence shown here is derived from an EMBL/GenBank/DDBJ whole genome shotgun (WGS) entry which is preliminary data.</text>
</comment>
<evidence type="ECO:0000256" key="2">
    <source>
        <dbReference type="ARBA" id="ARBA00023125"/>
    </source>
</evidence>
<keyword evidence="2 4" id="KW-0238">DNA-binding</keyword>
<dbReference type="PANTHER" id="PTHR30055">
    <property type="entry name" value="HTH-TYPE TRANSCRIPTIONAL REGULATOR RUTR"/>
    <property type="match status" value="1"/>
</dbReference>
<evidence type="ECO:0000259" key="5">
    <source>
        <dbReference type="PROSITE" id="PS50977"/>
    </source>
</evidence>
<dbReference type="PRINTS" id="PR00455">
    <property type="entry name" value="HTHTETR"/>
</dbReference>
<dbReference type="PROSITE" id="PS50977">
    <property type="entry name" value="HTH_TETR_2"/>
    <property type="match status" value="1"/>
</dbReference>
<protein>
    <submittedName>
        <fullName evidence="6">TetR family transcriptional regulator</fullName>
    </submittedName>
</protein>
<evidence type="ECO:0000313" key="6">
    <source>
        <dbReference type="EMBL" id="MEN2989543.1"/>
    </source>
</evidence>
<keyword evidence="3" id="KW-0804">Transcription</keyword>
<dbReference type="RefSeq" id="WP_345937621.1">
    <property type="nucleotide sequence ID" value="NZ_JBBKTW010000005.1"/>
</dbReference>
<dbReference type="SUPFAM" id="SSF46689">
    <property type="entry name" value="Homeodomain-like"/>
    <property type="match status" value="1"/>
</dbReference>
<gene>
    <name evidence="6" type="ORF">WG926_14600</name>
</gene>
<keyword evidence="1" id="KW-0805">Transcription regulation</keyword>
<dbReference type="InterPro" id="IPR001647">
    <property type="entry name" value="HTH_TetR"/>
</dbReference>
<reference evidence="6 7" key="1">
    <citation type="submission" date="2024-03" db="EMBL/GenBank/DDBJ databases">
        <title>High-quality draft genome sequencing of Tistrella sp. BH-R2-4.</title>
        <authorList>
            <person name="Dong C."/>
        </authorList>
    </citation>
    <scope>NUCLEOTIDE SEQUENCE [LARGE SCALE GENOMIC DNA]</scope>
    <source>
        <strain evidence="6 7">BH-R2-4</strain>
    </source>
</reference>
<dbReference type="InterPro" id="IPR023772">
    <property type="entry name" value="DNA-bd_HTH_TetR-type_CS"/>
</dbReference>
<dbReference type="Gene3D" id="1.10.357.10">
    <property type="entry name" value="Tetracycline Repressor, domain 2"/>
    <property type="match status" value="1"/>
</dbReference>
<proteinExistence type="predicted"/>
<feature type="domain" description="HTH tetR-type" evidence="5">
    <location>
        <begin position="12"/>
        <end position="72"/>
    </location>
</feature>
<accession>A0ABU9YL73</accession>
<organism evidence="6 7">
    <name type="scientific">Tistrella arctica</name>
    <dbReference type="NCBI Taxonomy" id="3133430"/>
    <lineage>
        <taxon>Bacteria</taxon>
        <taxon>Pseudomonadati</taxon>
        <taxon>Pseudomonadota</taxon>
        <taxon>Alphaproteobacteria</taxon>
        <taxon>Geminicoccales</taxon>
        <taxon>Geminicoccaceae</taxon>
        <taxon>Tistrella</taxon>
    </lineage>
</organism>
<dbReference type="Pfam" id="PF00440">
    <property type="entry name" value="TetR_N"/>
    <property type="match status" value="1"/>
</dbReference>
<sequence length="219" mass="24378">MKQKLTRSEKTERNRAALIDAAAVVVGRVGYLNASVAKITQEAGLGQGTFYRYFDNQQELFDLLLPLKGREALDHIGKAVKGADSFIEVELRALRAFISWARERPWFFRLLHEAHIAAPEGYRLHMDHIRTRFRSSLRRSWQNGEFPSFGEHELDTITVTLTAARDYLYNEFAAQSDQSDAALDDVLNTYRKLITFGLSGAPGLNGAPGLHGAPGATGA</sequence>
<dbReference type="InterPro" id="IPR009057">
    <property type="entry name" value="Homeodomain-like_sf"/>
</dbReference>